<feature type="chain" id="PRO_5017183674" evidence="1">
    <location>
        <begin position="29"/>
        <end position="3426"/>
    </location>
</feature>
<keyword evidence="1" id="KW-0732">Signal</keyword>
<evidence type="ECO:0000313" key="2">
    <source>
        <dbReference type="EMBL" id="RJP57324.1"/>
    </source>
</evidence>
<dbReference type="EMBL" id="QZJZ01000082">
    <property type="protein sequence ID" value="RJP57324.1"/>
    <property type="molecule type" value="Genomic_DNA"/>
</dbReference>
<evidence type="ECO:0000256" key="1">
    <source>
        <dbReference type="SAM" id="SignalP"/>
    </source>
</evidence>
<dbReference type="Proteomes" id="UP000266426">
    <property type="component" value="Unassembled WGS sequence"/>
</dbReference>
<protein>
    <submittedName>
        <fullName evidence="2">Uncharacterized protein</fullName>
    </submittedName>
</protein>
<reference evidence="2 3" key="1">
    <citation type="journal article" date="2017" name="ISME J.">
        <title>Energy and carbon metabolisms in a deep terrestrial subsurface fluid microbial community.</title>
        <authorList>
            <person name="Momper L."/>
            <person name="Jungbluth S.P."/>
            <person name="Lee M.D."/>
            <person name="Amend J.P."/>
        </authorList>
    </citation>
    <scope>NUCLEOTIDE SEQUENCE [LARGE SCALE GENOMIC DNA]</scope>
    <source>
        <strain evidence="2">SURF_26</strain>
    </source>
</reference>
<sequence length="3426" mass="386639">MHNFHIYKYIAVLLIYTMTLASVAPAIAANKTLTVPEKYGSVTSRWDAGNHSDTVVIHIKDIHCNYAIQQNIKGILESLVTNNGVSLVGIEGAEGTVNTAVFQSLPDRESKETVCDKFLKKGVLTGAESLSISRGDTLKFDLWGVEDASAYLDNIETFRRVLSSQSVVGESLDQLEKTLDAVKISFFTPELYDFDTRSGQFQIGKLAMDVWASSLHGYIGALDIRSDSYPHFLLFSELIRLEKKVNPARVQSEVASLTGSVMNRMDSLNARRIRELAAQFNCGAVTADDYFSQLARVSDPEEYPTLHEYNRLLTIRPMVNTALLHEEISLIERIIRTKLIQSLTQRHGEKSISDVESIDLCSEQLKVYRRLLTLSLTYEEFEQYAGQSVLADFQSLSDRIALLSSRYGDKTIPELSSDMKNVLSFADYFYRNAHARSEIMASNILSRMKETNLSSAVLISGGFHSNAVEKYLKKQNISYITITPSAKGVHEANEQYLSLMSNGEMFVSASPGADYVAFPVLCNEVVSNTEFFGRLRQFLARSLIEQKGMPIEAYRAQLRDDLSRRLFNQLLAIAGLDTQNIRRNTVNDVIANLSLDAVAELIMAYDNKLIDIDLTASGYDERSITPRDRELYAKYLLSFVDLTFQVNPSEQDIVSILLRLLASSKSEQKSSIHTAVWQYLNGLVASGQLSGDEQDTVLKTGVLSLTPYKMRVFAAKHIAYLAKQGDILLRGPVTPDNILILRSSDLLNISDGIWCECALLQENQPPRRFFIASRQSASRDREFFNAAKMLDIPITGSAVSNLPFARFQSFRVTDLDWSIDLMDALTGPEEFAELSGAVGILSAKLFMMNYPSSRIPVETVRILSIDDELVAVPEITEDSAEQSTLQDAMDLYTRFFRLAMSRGYSRQILTDGMELFAMSFITSAAAYISSIDETDLEVDGIDPASLGTMRRVASLDFGDIQKFVAEYIHALEADLIDSGDALKTGAHNAVRELERLGILQLPVTHRADNITIGKRQQDVFSTGELRYEATLETEDGVRSFFITALDDYTGVAQEEVAFSLLTVLGRSEYLSNKITQVPVSIEGYQKTSVSVTPAQMPADQFYPNTGNAEALAGKLGTAVAERYVLGLPSQGLNAYRIRLGSDNRPESVQVIDYNGLLSDRSGIEAFSTILAPVLELLENSADRGADTDTLLNITVNYFSGLEAALLNMRARFSQDRKDIANIFDQLIPDQSGLILDRVLQFESSYVPLAQDALRYINSLYGLDIQNVTARLKGIGVTVLNEIAGKNAITLPDNLSEEMVRIGRHNQASAVKISEDKRLSFEVIVPSVTLKGKSYILSTHSGADQAQEAVRALNALNRQTVTLFTSDIPFMNSEGFIVSEQAGDIYAADFDLESPYAQDFAYHLGSAMGEAFLLGIPDSTPGTIRISLDKGKPVAAINSEPFDGIGHPVKYKSVIDAFVSEISQYPDLKEEEIRELTVVFFRGFYAALTSMQGYFASNRHELAGNMELSGNKNWQTVLRNLDPLQNDPAGILQYMVDQVNDMFFFDISLDRDFVITDQSTTALRMEELKSKCHAILKSLPASFAVTVPDTLEPGDIAVLSHNLFMHNVIENIDAERISLRAEYPDGTRTDFLVKEAVQSDNPERCVKAYSLLGIESVSSTVVNVPAGSETYYSVTASENMTNLMKLPFNSVDIMETARLFGSALAEVYALGITTTSLDNFGFIVDEETTAQRIAPLDISRSFNKSMDEVAIAHLMAMFVEKAAVSGGFSQIRSISGAMLREFWSHLQELRTRYQDSAAGFEAEPLFTDYMESDMFLVRLNPSLVSVRDITQELLERLNGIISQKFDFEITTQDLVFTGSTISINGEEEAIADQEVNAEISQLARDVLSDMRDAGVIAIDDQSLESFIAIHSVNFSGKDGVPIISFRAVVYMHDGEIREFSISSAHPDNRSARIYELLKTFKQDTVPYYFSNREFEGYTGFHVIEEIGDLPLADYVPQSYTERMKVVKLLARASVASLIFNSINMGDKDLLVVFKDGDPARVIKTNINDLVSAQKASKIQILEAFVSFATMHLDNGLPGHEVFLMVQNFFNEFSAGFREMQKLYEEHKDGVFASAVFKELPEWKSIEEKLALNESDMDTYVYGLQAFTNSLLRLTVVQEEDVRALGARLLNSMAADNSLVLDRELTADDIVIGKTNMYTSQMLEGYASLWFELKYQAVDGTMRTFFVKAHEPEDRSEEILLALEALNRKQYTFEIVKESLNRFNAFQVVQFVGNLDAQHFNANHPQAFVFARELGKAYAETHLLGIFDRRLENFRVIMKDNSPDSVVAIDFEDGLMSDEYQSRPLNYFIHYLTVSRQQGVSDQQLTEISIGFFSGFARALKQMQDYYMKNPAFLKGYPGLQGLTAWDAVLDRLNPGKYDIVDLVDRGINDVEKALNISIRNEINESVVFDMNSRDELHEYMKAFGFSAVERPSFSIDSKIYKNGNLGIILKTRPIMPIFVVKQIVRRLKYWAGNPGLIMKNAITFVMMFLQFTNGEEVAASRLGSSVAPMSLIRLQHGTLIDGKGPYKNFYFQEIMPVVVNTALEEYKANKDYEAINRMIDQYFDLQVYFWKKGAFDVDHSFIHNYAFADRNKRDMRLIDTGGLTTSKWLAKYLLRSKVGYNATIDFLAEEFPPECMEHYKKRHREIFNTSTLEKVWNTELADPAEQIDMKWHKLFYASLPQQIFSKPLPAFTADQDLQDFIADQSFRDFSPGFTAVDMHLYANSDASYFLKIWKSPVRRIGDRIKRFFKAAPDVVNTNLRFVLYSAARVSGVQLAAERLGRLVPPMLRFYQNPDGSFSFTKKPGSREAYVQKKVKYLIGDLFKEYRATGNANAANQLIDKLYDTQLAMWRRGVFDTDLAFWKNYGLDDPADPDLRLLDLSGLTSRKLAVFHVLFLKPNLDRIFRKLQEQLPPASFDYLRKRHAEVFTLTAFLRNWKTFDFQPAEQIRFSDRKYDSAGTVPEDQFGIAQQVYMQEYADKERFSDFTPEDSSVEAQVYLNKRKNVFLKTAHSKWRILNNILDKDGERESFLTLAKRTVIFILLSLNNTRGEVVAYARLGDYVPPMLPFTVERGVTLNFATKKPVVTKGYYQKKMKYTAGKAIEIFMEQGRIDKINLLIDRYIELQFDLWRRGAFDRDISFWQNYGLNDLEALDLQLFDCGAVSDNRVMALAYVIYKFKRESYLKLIELELEKVLPPESIKYMMDRIREKFTLSNIVRLWGTEEPVQADSISIDVPQTGIPEPSYTISDDFDPDHDKWTPEMLHNVDTRVTMVNEFLDEAGIERDENIIFTILELMEYCKEFDDVNEIAEIIGSPITPLNVKQFMAISDTELYFTLTNLMFKMMNSEESIAAPGLFMVAVHTYLTHADAISVEHKPVLMPRINRLVEQSL</sequence>
<evidence type="ECO:0000313" key="3">
    <source>
        <dbReference type="Proteomes" id="UP000266426"/>
    </source>
</evidence>
<accession>A0A3A4QU51</accession>
<organism evidence="2 3">
    <name type="scientific">Candidatus Auribacter fodinae</name>
    <dbReference type="NCBI Taxonomy" id="2093366"/>
    <lineage>
        <taxon>Bacteria</taxon>
        <taxon>Pseudomonadati</taxon>
        <taxon>Candidatus Auribacterota</taxon>
        <taxon>Candidatus Auribacteria</taxon>
        <taxon>Candidatus Auribacterales</taxon>
        <taxon>Candidatus Auribacteraceae</taxon>
        <taxon>Candidatus Auribacter</taxon>
    </lineage>
</organism>
<feature type="signal peptide" evidence="1">
    <location>
        <begin position="1"/>
        <end position="28"/>
    </location>
</feature>
<gene>
    <name evidence="2" type="ORF">C4541_10210</name>
</gene>
<name>A0A3A4QU51_9BACT</name>
<comment type="caution">
    <text evidence="2">The sequence shown here is derived from an EMBL/GenBank/DDBJ whole genome shotgun (WGS) entry which is preliminary data.</text>
</comment>
<proteinExistence type="predicted"/>